<keyword evidence="2" id="KW-1277">Toxin-antitoxin system</keyword>
<gene>
    <name evidence="9" type="ORF">THII_2269</name>
</gene>
<keyword evidence="4" id="KW-0479">Metal-binding</keyword>
<proteinExistence type="inferred from homology"/>
<name>A0A090BVB5_9GAMM</name>
<dbReference type="PANTHER" id="PTHR33653:SF1">
    <property type="entry name" value="RIBONUCLEASE VAPC2"/>
    <property type="match status" value="1"/>
</dbReference>
<keyword evidence="6" id="KW-0460">Magnesium</keyword>
<dbReference type="Gene3D" id="3.40.50.1010">
    <property type="entry name" value="5'-nuclease"/>
    <property type="match status" value="1"/>
</dbReference>
<dbReference type="STRING" id="40754.THII_2269"/>
<dbReference type="SUPFAM" id="SSF88723">
    <property type="entry name" value="PIN domain-like"/>
    <property type="match status" value="1"/>
</dbReference>
<keyword evidence="10" id="KW-1185">Reference proteome</keyword>
<organism evidence="9 10">
    <name type="scientific">Thioploca ingrica</name>
    <dbReference type="NCBI Taxonomy" id="40754"/>
    <lineage>
        <taxon>Bacteria</taxon>
        <taxon>Pseudomonadati</taxon>
        <taxon>Pseudomonadota</taxon>
        <taxon>Gammaproteobacteria</taxon>
        <taxon>Thiotrichales</taxon>
        <taxon>Thiotrichaceae</taxon>
        <taxon>Thioploca</taxon>
    </lineage>
</organism>
<dbReference type="OrthoDB" id="9804823at2"/>
<dbReference type="Proteomes" id="UP000031623">
    <property type="component" value="Chromosome"/>
</dbReference>
<evidence type="ECO:0000256" key="6">
    <source>
        <dbReference type="ARBA" id="ARBA00022842"/>
    </source>
</evidence>
<dbReference type="Pfam" id="PF01850">
    <property type="entry name" value="PIN"/>
    <property type="match status" value="1"/>
</dbReference>
<evidence type="ECO:0000256" key="5">
    <source>
        <dbReference type="ARBA" id="ARBA00022801"/>
    </source>
</evidence>
<evidence type="ECO:0000259" key="8">
    <source>
        <dbReference type="Pfam" id="PF01850"/>
    </source>
</evidence>
<dbReference type="GO" id="GO:0046872">
    <property type="term" value="F:metal ion binding"/>
    <property type="evidence" value="ECO:0007669"/>
    <property type="project" value="UniProtKB-KW"/>
</dbReference>
<dbReference type="InterPro" id="IPR050556">
    <property type="entry name" value="Type_II_TA_system_RNase"/>
</dbReference>
<evidence type="ECO:0000256" key="2">
    <source>
        <dbReference type="ARBA" id="ARBA00022649"/>
    </source>
</evidence>
<dbReference type="HOGENOM" id="CLU_2371842_0_0_6"/>
<evidence type="ECO:0000256" key="3">
    <source>
        <dbReference type="ARBA" id="ARBA00022722"/>
    </source>
</evidence>
<evidence type="ECO:0000313" key="10">
    <source>
        <dbReference type="Proteomes" id="UP000031623"/>
    </source>
</evidence>
<dbReference type="AlphaFoldDB" id="A0A090BVB5"/>
<dbReference type="KEGG" id="tig:THII_2269"/>
<dbReference type="GO" id="GO:0004518">
    <property type="term" value="F:nuclease activity"/>
    <property type="evidence" value="ECO:0007669"/>
    <property type="project" value="UniProtKB-KW"/>
</dbReference>
<dbReference type="PANTHER" id="PTHR33653">
    <property type="entry name" value="RIBONUCLEASE VAPC2"/>
    <property type="match status" value="1"/>
</dbReference>
<protein>
    <submittedName>
        <fullName evidence="9">PilT protein-like protein</fullName>
    </submittedName>
</protein>
<accession>A0A090BVB5</accession>
<dbReference type="InterPro" id="IPR002716">
    <property type="entry name" value="PIN_dom"/>
</dbReference>
<comment type="cofactor">
    <cofactor evidence="1">
        <name>Mg(2+)</name>
        <dbReference type="ChEBI" id="CHEBI:18420"/>
    </cofactor>
</comment>
<evidence type="ECO:0000256" key="1">
    <source>
        <dbReference type="ARBA" id="ARBA00001946"/>
    </source>
</evidence>
<reference evidence="9 10" key="1">
    <citation type="journal article" date="2014" name="ISME J.">
        <title>Ecophysiology of Thioploca ingrica as revealed by the complete genome sequence supplemented with proteomic evidence.</title>
        <authorList>
            <person name="Kojima H."/>
            <person name="Ogura Y."/>
            <person name="Yamamoto N."/>
            <person name="Togashi T."/>
            <person name="Mori H."/>
            <person name="Watanabe T."/>
            <person name="Nemoto F."/>
            <person name="Kurokawa K."/>
            <person name="Hayashi T."/>
            <person name="Fukui M."/>
        </authorList>
    </citation>
    <scope>NUCLEOTIDE SEQUENCE [LARGE SCALE GENOMIC DNA]</scope>
</reference>
<dbReference type="GO" id="GO:0016787">
    <property type="term" value="F:hydrolase activity"/>
    <property type="evidence" value="ECO:0007669"/>
    <property type="project" value="UniProtKB-KW"/>
</dbReference>
<feature type="domain" description="PIN" evidence="8">
    <location>
        <begin position="31"/>
        <end position="81"/>
    </location>
</feature>
<evidence type="ECO:0000256" key="7">
    <source>
        <dbReference type="ARBA" id="ARBA00038093"/>
    </source>
</evidence>
<dbReference type="InterPro" id="IPR029060">
    <property type="entry name" value="PIN-like_dom_sf"/>
</dbReference>
<sequence length="95" mass="11256">MYKRSVIHLFSDNQRQDDLRHWLECELPEWFEKRLLPINADIADFWGKLQAKMNRPLPAIDSLLAATALYHDLCLVTRNTKDFAYPNLTVINPWE</sequence>
<keyword evidence="3" id="KW-0540">Nuclease</keyword>
<dbReference type="EMBL" id="AP014633">
    <property type="protein sequence ID" value="BAP56566.1"/>
    <property type="molecule type" value="Genomic_DNA"/>
</dbReference>
<evidence type="ECO:0000256" key="4">
    <source>
        <dbReference type="ARBA" id="ARBA00022723"/>
    </source>
</evidence>
<keyword evidence="5" id="KW-0378">Hydrolase</keyword>
<comment type="similarity">
    <text evidence="7">Belongs to the PINc/VapC protein family.</text>
</comment>
<evidence type="ECO:0000313" key="9">
    <source>
        <dbReference type="EMBL" id="BAP56566.1"/>
    </source>
</evidence>